<evidence type="ECO:0000256" key="7">
    <source>
        <dbReference type="SAM" id="MobiDB-lite"/>
    </source>
</evidence>
<feature type="region of interest" description="Disordered" evidence="7">
    <location>
        <begin position="33"/>
        <end position="59"/>
    </location>
</feature>
<evidence type="ECO:0000259" key="8">
    <source>
        <dbReference type="PROSITE" id="PS50013"/>
    </source>
</evidence>
<keyword evidence="5" id="KW-0378">Hydrolase</keyword>
<proteinExistence type="predicted"/>
<dbReference type="InterPro" id="IPR056924">
    <property type="entry name" value="SH3_Tf2-1"/>
</dbReference>
<dbReference type="InterPro" id="IPR043128">
    <property type="entry name" value="Rev_trsase/Diguanyl_cyclase"/>
</dbReference>
<dbReference type="GO" id="GO:0016787">
    <property type="term" value="F:hydrolase activity"/>
    <property type="evidence" value="ECO:0007669"/>
    <property type="project" value="UniProtKB-KW"/>
</dbReference>
<dbReference type="PANTHER" id="PTHR37984">
    <property type="entry name" value="PROTEIN CBG26694"/>
    <property type="match status" value="1"/>
</dbReference>
<dbReference type="InterPro" id="IPR050951">
    <property type="entry name" value="Retrovirus_Pol_polyprotein"/>
</dbReference>
<reference evidence="10 11" key="1">
    <citation type="submission" date="2021-08" db="EMBL/GenBank/DDBJ databases">
        <title>Draft Genome Sequence of Phanerochaete sordida strain YK-624.</title>
        <authorList>
            <person name="Mori T."/>
            <person name="Dohra H."/>
            <person name="Suzuki T."/>
            <person name="Kawagishi H."/>
            <person name="Hirai H."/>
        </authorList>
    </citation>
    <scope>NUCLEOTIDE SEQUENCE [LARGE SCALE GENOMIC DNA]</scope>
    <source>
        <strain evidence="10 11">YK-624</strain>
    </source>
</reference>
<keyword evidence="6" id="KW-0695">RNA-directed DNA polymerase</keyword>
<dbReference type="OrthoDB" id="3095879at2759"/>
<keyword evidence="2" id="KW-0548">Nucleotidyltransferase</keyword>
<dbReference type="Proteomes" id="UP000703269">
    <property type="component" value="Unassembled WGS sequence"/>
</dbReference>
<dbReference type="PANTHER" id="PTHR37984:SF5">
    <property type="entry name" value="PROTEIN NYNRIN-LIKE"/>
    <property type="match status" value="1"/>
</dbReference>
<gene>
    <name evidence="10" type="ORF">PsYK624_168940</name>
</gene>
<dbReference type="GO" id="GO:0003676">
    <property type="term" value="F:nucleic acid binding"/>
    <property type="evidence" value="ECO:0007669"/>
    <property type="project" value="InterPro"/>
</dbReference>
<name>A0A9P3LMN2_9APHY</name>
<evidence type="ECO:0000256" key="2">
    <source>
        <dbReference type="ARBA" id="ARBA00022695"/>
    </source>
</evidence>
<dbReference type="Gene3D" id="3.30.420.10">
    <property type="entry name" value="Ribonuclease H-like superfamily/Ribonuclease H"/>
    <property type="match status" value="1"/>
</dbReference>
<evidence type="ECO:0000256" key="1">
    <source>
        <dbReference type="ARBA" id="ARBA00022679"/>
    </source>
</evidence>
<dbReference type="InterPro" id="IPR000953">
    <property type="entry name" value="Chromo/chromo_shadow_dom"/>
</dbReference>
<comment type="caution">
    <text evidence="10">The sequence shown here is derived from an EMBL/GenBank/DDBJ whole genome shotgun (WGS) entry which is preliminary data.</text>
</comment>
<dbReference type="Gene3D" id="2.40.50.40">
    <property type="match status" value="1"/>
</dbReference>
<protein>
    <submittedName>
        <fullName evidence="10">Related to transposon-encoded proteins</fullName>
    </submittedName>
</protein>
<keyword evidence="11" id="KW-1185">Reference proteome</keyword>
<dbReference type="Pfam" id="PF24626">
    <property type="entry name" value="SH3_Tf2-1"/>
    <property type="match status" value="1"/>
</dbReference>
<dbReference type="CDD" id="cd09274">
    <property type="entry name" value="RNase_HI_RT_Ty3"/>
    <property type="match status" value="1"/>
</dbReference>
<dbReference type="InterPro" id="IPR016197">
    <property type="entry name" value="Chromo-like_dom_sf"/>
</dbReference>
<evidence type="ECO:0000313" key="11">
    <source>
        <dbReference type="Proteomes" id="UP000703269"/>
    </source>
</evidence>
<dbReference type="CDD" id="cd01647">
    <property type="entry name" value="RT_LTR"/>
    <property type="match status" value="1"/>
</dbReference>
<accession>A0A9P3LMN2</accession>
<dbReference type="EMBL" id="BPQB01000171">
    <property type="protein sequence ID" value="GJF00601.1"/>
    <property type="molecule type" value="Genomic_DNA"/>
</dbReference>
<keyword evidence="3" id="KW-0540">Nuclease</keyword>
<evidence type="ECO:0000256" key="6">
    <source>
        <dbReference type="ARBA" id="ARBA00022918"/>
    </source>
</evidence>
<dbReference type="InterPro" id="IPR041373">
    <property type="entry name" value="RT_RNaseH"/>
</dbReference>
<sequence>MTVVLGLNWLTAFNPLVDWSARTITFPPTVTFEPPSPDAAATAPVDSASSELSDLPSPTPRSAPLVSLIEAAAFARATRLLGSNIYHFWLRAVFASGPLSSPTSPLDLSNVPSEYHNFADVFSEEQFIRQSSSLHGAPILFVKKKDGSLRLCVDFWALNRITKKDHYPLSLISDLSNAPGKAQIYSKIDLRHTYPLVCVAEGNEWKTTFRTRYGSFEWLVIPEGLTNAPAAFQRFMNDVFRDMLDESVIVYLDDVLIYSDTPEEHRKHVCKVLHRLRQHDIYAKAPKCQFHTDSVEYLGYMLSPFGLTMSEDKVKIILDWPTPHKIKDVPSFLGFANFYRRFIPFYSNIIEAFDSLKKAFISALTLTQWQSRASLIVETNASDYALAAILSMVTEDGVHPLAFHSRMFSALELNYDVHDKELLVIFEAFRIWRHYLEGSSSPVDVITDHKNLEYFSTTKLLTRRQARWSKFLNVFNMVICFHLGRLEGGNGYASVNSPNYKPIFTSEHLSALLRATILAAPVLRAVVTMDVDELHEKIHNQTYISDISDLQLRVLQNKHDHPLVGYYGFNKTLELLRQCTNQTLKQYPQMYCNYQQNNWSELLSLAEFTYNNAPSETIGISPFYANKEYHPNLTVYPECDIAFACARNFAVDLHELHFELRKQIAKSQKCYQGLADARRAPLSELWVGDQVYVKARFFRTTCPSPKLAEKMLGPYKVVAKVGPQLYSLQLLRKFRAVHPAYHISMLEPHVFSSIPGRTLSPPPLVELDGELEYKISEIVDFKIDKRRRCPLLYKVRWLNYEATDNEFEWIPATELEHAQEHISDFHTRYPDKPGPLSTLS</sequence>
<evidence type="ECO:0000256" key="4">
    <source>
        <dbReference type="ARBA" id="ARBA00022759"/>
    </source>
</evidence>
<dbReference type="InterPro" id="IPR036397">
    <property type="entry name" value="RNaseH_sf"/>
</dbReference>
<keyword evidence="1" id="KW-0808">Transferase</keyword>
<dbReference type="Pfam" id="PF00078">
    <property type="entry name" value="RVT_1"/>
    <property type="match status" value="1"/>
</dbReference>
<dbReference type="Gene3D" id="3.30.70.270">
    <property type="match status" value="2"/>
</dbReference>
<evidence type="ECO:0000259" key="9">
    <source>
        <dbReference type="PROSITE" id="PS50878"/>
    </source>
</evidence>
<dbReference type="Pfam" id="PF17917">
    <property type="entry name" value="RT_RNaseH"/>
    <property type="match status" value="1"/>
</dbReference>
<evidence type="ECO:0000256" key="5">
    <source>
        <dbReference type="ARBA" id="ARBA00022801"/>
    </source>
</evidence>
<evidence type="ECO:0000313" key="10">
    <source>
        <dbReference type="EMBL" id="GJF00601.1"/>
    </source>
</evidence>
<dbReference type="SUPFAM" id="SSF56672">
    <property type="entry name" value="DNA/RNA polymerases"/>
    <property type="match status" value="1"/>
</dbReference>
<feature type="domain" description="Reverse transcriptase" evidence="9">
    <location>
        <begin position="123"/>
        <end position="302"/>
    </location>
</feature>
<feature type="domain" description="Chromo" evidence="8">
    <location>
        <begin position="773"/>
        <end position="837"/>
    </location>
</feature>
<dbReference type="GO" id="GO:0006338">
    <property type="term" value="P:chromatin remodeling"/>
    <property type="evidence" value="ECO:0007669"/>
    <property type="project" value="UniProtKB-ARBA"/>
</dbReference>
<dbReference type="PROSITE" id="PS50878">
    <property type="entry name" value="RT_POL"/>
    <property type="match status" value="1"/>
</dbReference>
<organism evidence="10 11">
    <name type="scientific">Phanerochaete sordida</name>
    <dbReference type="NCBI Taxonomy" id="48140"/>
    <lineage>
        <taxon>Eukaryota</taxon>
        <taxon>Fungi</taxon>
        <taxon>Dikarya</taxon>
        <taxon>Basidiomycota</taxon>
        <taxon>Agaricomycotina</taxon>
        <taxon>Agaricomycetes</taxon>
        <taxon>Polyporales</taxon>
        <taxon>Phanerochaetaceae</taxon>
        <taxon>Phanerochaete</taxon>
    </lineage>
</organism>
<dbReference type="GO" id="GO:0004519">
    <property type="term" value="F:endonuclease activity"/>
    <property type="evidence" value="ECO:0007669"/>
    <property type="project" value="UniProtKB-KW"/>
</dbReference>
<dbReference type="SUPFAM" id="SSF54160">
    <property type="entry name" value="Chromo domain-like"/>
    <property type="match status" value="1"/>
</dbReference>
<dbReference type="Gene3D" id="3.10.10.10">
    <property type="entry name" value="HIV Type 1 Reverse Transcriptase, subunit A, domain 1"/>
    <property type="match status" value="1"/>
</dbReference>
<dbReference type="AlphaFoldDB" id="A0A9P3LMN2"/>
<dbReference type="InterPro" id="IPR043502">
    <property type="entry name" value="DNA/RNA_pol_sf"/>
</dbReference>
<evidence type="ECO:0000256" key="3">
    <source>
        <dbReference type="ARBA" id="ARBA00022722"/>
    </source>
</evidence>
<dbReference type="InterPro" id="IPR000477">
    <property type="entry name" value="RT_dom"/>
</dbReference>
<keyword evidence="4" id="KW-0255">Endonuclease</keyword>
<dbReference type="GO" id="GO:0003964">
    <property type="term" value="F:RNA-directed DNA polymerase activity"/>
    <property type="evidence" value="ECO:0007669"/>
    <property type="project" value="UniProtKB-KW"/>
</dbReference>
<dbReference type="PROSITE" id="PS50013">
    <property type="entry name" value="CHROMO_2"/>
    <property type="match status" value="1"/>
</dbReference>